<protein>
    <submittedName>
        <fullName evidence="2">DUF456 domain-containing protein</fullName>
    </submittedName>
</protein>
<keyword evidence="1" id="KW-0812">Transmembrane</keyword>
<dbReference type="EMBL" id="JBHLUB010000032">
    <property type="protein sequence ID" value="MFC0582859.1"/>
    <property type="molecule type" value="Genomic_DNA"/>
</dbReference>
<sequence>MDAQLIATIIAGIVLLVSVAGTIVPILPGSLLTVVTLLVWAIVMASPATWVAAIVGMVFAILGWASAAILTGRTMRARNIPRGPVLVGIVCAIIGMFLLPVVGIFLGFAIGLLGAEYARLKDFRQAASSSWAALKSMGLGMVFEFAGVATATSIFLLGSVIYFVG</sequence>
<proteinExistence type="predicted"/>
<comment type="caution">
    <text evidence="2">The sequence shown here is derived from an EMBL/GenBank/DDBJ whole genome shotgun (WGS) entry which is preliminary data.</text>
</comment>
<dbReference type="RefSeq" id="WP_377460354.1">
    <property type="nucleotide sequence ID" value="NZ_JBHLUB010000032.1"/>
</dbReference>
<name>A0ABV6PCK8_9MICC</name>
<evidence type="ECO:0000313" key="2">
    <source>
        <dbReference type="EMBL" id="MFC0582859.1"/>
    </source>
</evidence>
<accession>A0ABV6PCK8</accession>
<keyword evidence="3" id="KW-1185">Reference proteome</keyword>
<keyword evidence="1" id="KW-0472">Membrane</keyword>
<gene>
    <name evidence="2" type="ORF">ACFFFR_10815</name>
</gene>
<reference evidence="2 3" key="1">
    <citation type="submission" date="2024-09" db="EMBL/GenBank/DDBJ databases">
        <authorList>
            <person name="Sun Q."/>
            <person name="Mori K."/>
        </authorList>
    </citation>
    <scope>NUCLEOTIDE SEQUENCE [LARGE SCALE GENOMIC DNA]</scope>
    <source>
        <strain evidence="2 3">NCAIM B.02604</strain>
    </source>
</reference>
<feature type="transmembrane region" description="Helical" evidence="1">
    <location>
        <begin position="85"/>
        <end position="113"/>
    </location>
</feature>
<dbReference type="InterPro" id="IPR007403">
    <property type="entry name" value="DUF456"/>
</dbReference>
<keyword evidence="1" id="KW-1133">Transmembrane helix</keyword>
<evidence type="ECO:0000313" key="3">
    <source>
        <dbReference type="Proteomes" id="UP001589862"/>
    </source>
</evidence>
<dbReference type="Proteomes" id="UP001589862">
    <property type="component" value="Unassembled WGS sequence"/>
</dbReference>
<evidence type="ECO:0000256" key="1">
    <source>
        <dbReference type="SAM" id="Phobius"/>
    </source>
</evidence>
<feature type="transmembrane region" description="Helical" evidence="1">
    <location>
        <begin position="37"/>
        <end position="64"/>
    </location>
</feature>
<feature type="transmembrane region" description="Helical" evidence="1">
    <location>
        <begin position="145"/>
        <end position="164"/>
    </location>
</feature>
<dbReference type="Pfam" id="PF04306">
    <property type="entry name" value="DUF456"/>
    <property type="match status" value="1"/>
</dbReference>
<organism evidence="2 3">
    <name type="scientific">Micrococcoides hystricis</name>
    <dbReference type="NCBI Taxonomy" id="1572761"/>
    <lineage>
        <taxon>Bacteria</taxon>
        <taxon>Bacillati</taxon>
        <taxon>Actinomycetota</taxon>
        <taxon>Actinomycetes</taxon>
        <taxon>Micrococcales</taxon>
        <taxon>Micrococcaceae</taxon>
        <taxon>Micrococcoides</taxon>
    </lineage>
</organism>